<dbReference type="Proteomes" id="UP000276133">
    <property type="component" value="Unassembled WGS sequence"/>
</dbReference>
<protein>
    <submittedName>
        <fullName evidence="1">Uncharacterized protein</fullName>
    </submittedName>
</protein>
<proteinExistence type="predicted"/>
<gene>
    <name evidence="1" type="ORF">BpHYR1_032643</name>
</gene>
<organism evidence="1 2">
    <name type="scientific">Brachionus plicatilis</name>
    <name type="common">Marine rotifer</name>
    <name type="synonym">Brachionus muelleri</name>
    <dbReference type="NCBI Taxonomy" id="10195"/>
    <lineage>
        <taxon>Eukaryota</taxon>
        <taxon>Metazoa</taxon>
        <taxon>Spiralia</taxon>
        <taxon>Gnathifera</taxon>
        <taxon>Rotifera</taxon>
        <taxon>Eurotatoria</taxon>
        <taxon>Monogononta</taxon>
        <taxon>Pseudotrocha</taxon>
        <taxon>Ploima</taxon>
        <taxon>Brachionidae</taxon>
        <taxon>Brachionus</taxon>
    </lineage>
</organism>
<evidence type="ECO:0000313" key="1">
    <source>
        <dbReference type="EMBL" id="RNA05382.1"/>
    </source>
</evidence>
<evidence type="ECO:0000313" key="2">
    <source>
        <dbReference type="Proteomes" id="UP000276133"/>
    </source>
</evidence>
<sequence length="62" mass="6900">MNMQYYPFCGSRGITKHLNKIAFSISLLNSFIQNMPGRPVCILEPVSNGIILIISLCVDNLT</sequence>
<reference evidence="1 2" key="1">
    <citation type="journal article" date="2018" name="Sci. Rep.">
        <title>Genomic signatures of local adaptation to the degree of environmental predictability in rotifers.</title>
        <authorList>
            <person name="Franch-Gras L."/>
            <person name="Hahn C."/>
            <person name="Garcia-Roger E.M."/>
            <person name="Carmona M.J."/>
            <person name="Serra M."/>
            <person name="Gomez A."/>
        </authorList>
    </citation>
    <scope>NUCLEOTIDE SEQUENCE [LARGE SCALE GENOMIC DNA]</scope>
    <source>
        <strain evidence="1">HYR1</strain>
    </source>
</reference>
<comment type="caution">
    <text evidence="1">The sequence shown here is derived from an EMBL/GenBank/DDBJ whole genome shotgun (WGS) entry which is preliminary data.</text>
</comment>
<keyword evidence="2" id="KW-1185">Reference proteome</keyword>
<accession>A0A3M7Q2E6</accession>
<dbReference type="EMBL" id="REGN01007745">
    <property type="protein sequence ID" value="RNA05382.1"/>
    <property type="molecule type" value="Genomic_DNA"/>
</dbReference>
<name>A0A3M7Q2E6_BRAPC</name>
<dbReference type="AlphaFoldDB" id="A0A3M7Q2E6"/>